<evidence type="ECO:0000256" key="2">
    <source>
        <dbReference type="ARBA" id="ARBA00023015"/>
    </source>
</evidence>
<dbReference type="GO" id="GO:0043565">
    <property type="term" value="F:sequence-specific DNA binding"/>
    <property type="evidence" value="ECO:0007669"/>
    <property type="project" value="TreeGrafter"/>
</dbReference>
<gene>
    <name evidence="6" type="ORF">HK12_03530</name>
</gene>
<dbReference type="Pfam" id="PF00126">
    <property type="entry name" value="HTH_1"/>
    <property type="match status" value="1"/>
</dbReference>
<evidence type="ECO:0000259" key="5">
    <source>
        <dbReference type="PROSITE" id="PS50931"/>
    </source>
</evidence>
<dbReference type="GO" id="GO:0003700">
    <property type="term" value="F:DNA-binding transcription factor activity"/>
    <property type="evidence" value="ECO:0007669"/>
    <property type="project" value="InterPro"/>
</dbReference>
<evidence type="ECO:0000256" key="1">
    <source>
        <dbReference type="ARBA" id="ARBA00009437"/>
    </source>
</evidence>
<dbReference type="InterPro" id="IPR005119">
    <property type="entry name" value="LysR_subst-bd"/>
</dbReference>
<dbReference type="RefSeq" id="WP_086551465.1">
    <property type="nucleotide sequence ID" value="NZ_JAMZAC010000009.1"/>
</dbReference>
<keyword evidence="4" id="KW-0804">Transcription</keyword>
<dbReference type="InterPro" id="IPR058163">
    <property type="entry name" value="LysR-type_TF_proteobact-type"/>
</dbReference>
<organism evidence="6 7">
    <name type="scientific">Acetobacter orientalis</name>
    <dbReference type="NCBI Taxonomy" id="146474"/>
    <lineage>
        <taxon>Bacteria</taxon>
        <taxon>Pseudomonadati</taxon>
        <taxon>Pseudomonadota</taxon>
        <taxon>Alphaproteobacteria</taxon>
        <taxon>Acetobacterales</taxon>
        <taxon>Acetobacteraceae</taxon>
        <taxon>Acetobacter</taxon>
    </lineage>
</organism>
<dbReference type="FunFam" id="1.10.10.10:FF:000001">
    <property type="entry name" value="LysR family transcriptional regulator"/>
    <property type="match status" value="1"/>
</dbReference>
<dbReference type="GO" id="GO:0006351">
    <property type="term" value="P:DNA-templated transcription"/>
    <property type="evidence" value="ECO:0007669"/>
    <property type="project" value="TreeGrafter"/>
</dbReference>
<evidence type="ECO:0000313" key="7">
    <source>
        <dbReference type="Proteomes" id="UP000194639"/>
    </source>
</evidence>
<dbReference type="EMBL" id="JOMO01000002">
    <property type="protein sequence ID" value="OUI85397.1"/>
    <property type="molecule type" value="Genomic_DNA"/>
</dbReference>
<evidence type="ECO:0000313" key="6">
    <source>
        <dbReference type="EMBL" id="OUI85397.1"/>
    </source>
</evidence>
<dbReference type="PANTHER" id="PTHR30537:SF72">
    <property type="entry name" value="LYSR FAMILY TRANSCRIPTIONAL REGULATOR"/>
    <property type="match status" value="1"/>
</dbReference>
<sequence length="299" mass="33287">MDRIDLFRIFTRVVETSSFTRAADTLGMPRSSVSTAIQELETRLGVRLLARTTRQVAPTTDGSTFYTHCLQILQDIDDLETLFKKEGMGLQGVVRVNTPGRIGRLIVAPALPEFLSRYPTLKIELGVTDRSVNLIEDRLDCVVRVGPLEDANLIARKIGDLPLINVASPAYLARYGTPITPADLSQHQMVRYASPSTGRVEEWEWQEGATLHSLAMAGCVTVNSAETSIACCLAGLGLIQVPRYDVQSYLQTGQLVEVLPQWQPEPLPMSLLYPHRKHLSRRLTVFMEWLVTLLKPCVS</sequence>
<dbReference type="InterPro" id="IPR036390">
    <property type="entry name" value="WH_DNA-bd_sf"/>
</dbReference>
<dbReference type="Gene3D" id="1.10.10.10">
    <property type="entry name" value="Winged helix-like DNA-binding domain superfamily/Winged helix DNA-binding domain"/>
    <property type="match status" value="1"/>
</dbReference>
<dbReference type="InterPro" id="IPR000847">
    <property type="entry name" value="LysR_HTH_N"/>
</dbReference>
<accession>A0A252A788</accession>
<dbReference type="CDD" id="cd08472">
    <property type="entry name" value="PBP2_CrgA_like_3"/>
    <property type="match status" value="1"/>
</dbReference>
<proteinExistence type="inferred from homology"/>
<name>A0A252A788_9PROT</name>
<keyword evidence="2" id="KW-0805">Transcription regulation</keyword>
<dbReference type="SUPFAM" id="SSF53850">
    <property type="entry name" value="Periplasmic binding protein-like II"/>
    <property type="match status" value="1"/>
</dbReference>
<dbReference type="AlphaFoldDB" id="A0A252A788"/>
<dbReference type="PANTHER" id="PTHR30537">
    <property type="entry name" value="HTH-TYPE TRANSCRIPTIONAL REGULATOR"/>
    <property type="match status" value="1"/>
</dbReference>
<dbReference type="SUPFAM" id="SSF46785">
    <property type="entry name" value="Winged helix' DNA-binding domain"/>
    <property type="match status" value="1"/>
</dbReference>
<dbReference type="InterPro" id="IPR036388">
    <property type="entry name" value="WH-like_DNA-bd_sf"/>
</dbReference>
<dbReference type="Gene3D" id="3.40.190.290">
    <property type="match status" value="1"/>
</dbReference>
<feature type="domain" description="HTH lysR-type" evidence="5">
    <location>
        <begin position="1"/>
        <end position="59"/>
    </location>
</feature>
<reference evidence="6 7" key="1">
    <citation type="submission" date="2014-06" db="EMBL/GenBank/DDBJ databases">
        <authorList>
            <person name="Ju J."/>
            <person name="Zhang J."/>
        </authorList>
    </citation>
    <scope>NUCLEOTIDE SEQUENCE [LARGE SCALE GENOMIC DNA]</scope>
    <source>
        <strain evidence="6">DmW_045</strain>
    </source>
</reference>
<evidence type="ECO:0000256" key="3">
    <source>
        <dbReference type="ARBA" id="ARBA00023125"/>
    </source>
</evidence>
<dbReference type="PROSITE" id="PS50931">
    <property type="entry name" value="HTH_LYSR"/>
    <property type="match status" value="1"/>
</dbReference>
<keyword evidence="3" id="KW-0238">DNA-binding</keyword>
<dbReference type="Pfam" id="PF03466">
    <property type="entry name" value="LysR_substrate"/>
    <property type="match status" value="1"/>
</dbReference>
<comment type="caution">
    <text evidence="6">The sequence shown here is derived from an EMBL/GenBank/DDBJ whole genome shotgun (WGS) entry which is preliminary data.</text>
</comment>
<evidence type="ECO:0000256" key="4">
    <source>
        <dbReference type="ARBA" id="ARBA00023163"/>
    </source>
</evidence>
<comment type="similarity">
    <text evidence="1">Belongs to the LysR transcriptional regulatory family.</text>
</comment>
<dbReference type="FunFam" id="3.40.190.290:FF:000001">
    <property type="entry name" value="Transcriptional regulator, LysR family"/>
    <property type="match status" value="1"/>
</dbReference>
<protein>
    <recommendedName>
        <fullName evidence="5">HTH lysR-type domain-containing protein</fullName>
    </recommendedName>
</protein>
<dbReference type="Proteomes" id="UP000194639">
    <property type="component" value="Unassembled WGS sequence"/>
</dbReference>